<feature type="domain" description="Methanogenesis regulatory protein FilR1 middle" evidence="1">
    <location>
        <begin position="1"/>
        <end position="97"/>
    </location>
</feature>
<evidence type="ECO:0000259" key="1">
    <source>
        <dbReference type="Pfam" id="PF08350"/>
    </source>
</evidence>
<accession>A0AA96ZZC1</accession>
<name>A0AA96ZZC1_9EURY</name>
<sequence length="103" mass="12141">MAESGKEMTFIVTPKVYDRFVEDHEKRLKEIIKKENVTFMILNDKGDTIVPSMTLTDVFTYIYFFNNDGVYDNKIIVSLDDSTRSWAKELYKYYKKQSTAIES</sequence>
<dbReference type="KEGG" id="mees:MmiEs2_13380"/>
<dbReference type="EMBL" id="CP131062">
    <property type="protein sequence ID" value="WNY29122.1"/>
    <property type="molecule type" value="Genomic_DNA"/>
</dbReference>
<evidence type="ECO:0000313" key="2">
    <source>
        <dbReference type="EMBL" id="WNY29122.1"/>
    </source>
</evidence>
<dbReference type="Proteomes" id="UP001302662">
    <property type="component" value="Chromosome"/>
</dbReference>
<gene>
    <name evidence="2" type="ORF">MmiEs2_13380</name>
</gene>
<protein>
    <recommendedName>
        <fullName evidence="1">Methanogenesis regulatory protein FilR1 middle domain-containing protein</fullName>
    </recommendedName>
</protein>
<dbReference type="InterPro" id="IPR013561">
    <property type="entry name" value="FilR1_middle_dom"/>
</dbReference>
<reference evidence="2 3" key="1">
    <citation type="submission" date="2023-07" db="EMBL/GenBank/DDBJ databases">
        <title>Closed genome sequence of Methanimicrococcus sp. Es2.</title>
        <authorList>
            <person name="Protasov E."/>
            <person name="Platt K."/>
            <person name="Reeh H."/>
            <person name="Poehlein A."/>
            <person name="Daniel R."/>
            <person name="Brune A."/>
        </authorList>
    </citation>
    <scope>NUCLEOTIDE SEQUENCE [LARGE SCALE GENOMIC DNA]</scope>
    <source>
        <strain evidence="2 3">Es2</strain>
    </source>
</reference>
<organism evidence="2 3">
    <name type="scientific">Methanimicrococcus stummii</name>
    <dbReference type="NCBI Taxonomy" id="3028294"/>
    <lineage>
        <taxon>Archaea</taxon>
        <taxon>Methanobacteriati</taxon>
        <taxon>Methanobacteriota</taxon>
        <taxon>Stenosarchaea group</taxon>
        <taxon>Methanomicrobia</taxon>
        <taxon>Methanosarcinales</taxon>
        <taxon>Methanosarcinaceae</taxon>
        <taxon>Methanimicrococcus</taxon>
    </lineage>
</organism>
<proteinExistence type="predicted"/>
<dbReference type="AlphaFoldDB" id="A0AA96ZZC1"/>
<dbReference type="Pfam" id="PF08350">
    <property type="entry name" value="FilR1_middle"/>
    <property type="match status" value="1"/>
</dbReference>
<evidence type="ECO:0000313" key="3">
    <source>
        <dbReference type="Proteomes" id="UP001302662"/>
    </source>
</evidence>
<keyword evidence="3" id="KW-1185">Reference proteome</keyword>